<reference evidence="1" key="1">
    <citation type="submission" date="2014-11" db="EMBL/GenBank/DDBJ databases">
        <authorList>
            <person name="Amaro Gonzalez C."/>
        </authorList>
    </citation>
    <scope>NUCLEOTIDE SEQUENCE</scope>
</reference>
<organism evidence="1">
    <name type="scientific">Anguilla anguilla</name>
    <name type="common">European freshwater eel</name>
    <name type="synonym">Muraena anguilla</name>
    <dbReference type="NCBI Taxonomy" id="7936"/>
    <lineage>
        <taxon>Eukaryota</taxon>
        <taxon>Metazoa</taxon>
        <taxon>Chordata</taxon>
        <taxon>Craniata</taxon>
        <taxon>Vertebrata</taxon>
        <taxon>Euteleostomi</taxon>
        <taxon>Actinopterygii</taxon>
        <taxon>Neopterygii</taxon>
        <taxon>Teleostei</taxon>
        <taxon>Anguilliformes</taxon>
        <taxon>Anguillidae</taxon>
        <taxon>Anguilla</taxon>
    </lineage>
</organism>
<evidence type="ECO:0000313" key="1">
    <source>
        <dbReference type="EMBL" id="JAH07945.1"/>
    </source>
</evidence>
<dbReference type="AlphaFoldDB" id="A0A0E9PV36"/>
<dbReference type="EMBL" id="GBXM01100632">
    <property type="protein sequence ID" value="JAH07945.1"/>
    <property type="molecule type" value="Transcribed_RNA"/>
</dbReference>
<reference evidence="1" key="2">
    <citation type="journal article" date="2015" name="Fish Shellfish Immunol.">
        <title>Early steps in the European eel (Anguilla anguilla)-Vibrio vulnificus interaction in the gills: Role of the RtxA13 toxin.</title>
        <authorList>
            <person name="Callol A."/>
            <person name="Pajuelo D."/>
            <person name="Ebbesson L."/>
            <person name="Teles M."/>
            <person name="MacKenzie S."/>
            <person name="Amaro C."/>
        </authorList>
    </citation>
    <scope>NUCLEOTIDE SEQUENCE</scope>
</reference>
<sequence length="16" mass="1939">MKWTESRQKQASRLSC</sequence>
<protein>
    <submittedName>
        <fullName evidence="1">Uncharacterized protein</fullName>
    </submittedName>
</protein>
<proteinExistence type="predicted"/>
<name>A0A0E9PV36_ANGAN</name>
<accession>A0A0E9PV36</accession>